<sequence>MDYMHHRQSSPGPRPASPRRSMQRQRSNSFPIIEALGCTTPEARLILAESRAAVRKRRRRRNQSVEEATRAFNPREALPLTPRRRLSGRSLPAARGALASACLISAHARTHTHTNTHARHYSQRHGR</sequence>
<reference evidence="2 3" key="2">
    <citation type="journal article" date="2013" name="PLoS Genet.">
        <title>Comparative genome structure, secondary metabolite, and effector coding capacity across Cochliobolus pathogens.</title>
        <authorList>
            <person name="Condon B.J."/>
            <person name="Leng Y."/>
            <person name="Wu D."/>
            <person name="Bushley K.E."/>
            <person name="Ohm R.A."/>
            <person name="Otillar R."/>
            <person name="Martin J."/>
            <person name="Schackwitz W."/>
            <person name="Grimwood J."/>
            <person name="MohdZainudin N."/>
            <person name="Xue C."/>
            <person name="Wang R."/>
            <person name="Manning V.A."/>
            <person name="Dhillon B."/>
            <person name="Tu Z.J."/>
            <person name="Steffenson B.J."/>
            <person name="Salamov A."/>
            <person name="Sun H."/>
            <person name="Lowry S."/>
            <person name="LaButti K."/>
            <person name="Han J."/>
            <person name="Copeland A."/>
            <person name="Lindquist E."/>
            <person name="Barry K."/>
            <person name="Schmutz J."/>
            <person name="Baker S.E."/>
            <person name="Ciuffetti L.M."/>
            <person name="Grigoriev I.V."/>
            <person name="Zhong S."/>
            <person name="Turgeon B.G."/>
        </authorList>
    </citation>
    <scope>NUCLEOTIDE SEQUENCE [LARGE SCALE GENOMIC DNA]</scope>
    <source>
        <strain evidence="3">28A</strain>
    </source>
</reference>
<feature type="region of interest" description="Disordered" evidence="1">
    <location>
        <begin position="55"/>
        <end position="85"/>
    </location>
</feature>
<feature type="region of interest" description="Disordered" evidence="1">
    <location>
        <begin position="1"/>
        <end position="30"/>
    </location>
</feature>
<dbReference type="GeneID" id="19404091"/>
<proteinExistence type="predicted"/>
<dbReference type="EMBL" id="KB908482">
    <property type="protein sequence ID" value="EOA90611.1"/>
    <property type="molecule type" value="Genomic_DNA"/>
</dbReference>
<dbReference type="HOGENOM" id="CLU_1971856_0_0_1"/>
<gene>
    <name evidence="2" type="ORF">SETTUDRAFT_36130</name>
</gene>
<protein>
    <submittedName>
        <fullName evidence="2">Uncharacterized protein</fullName>
    </submittedName>
</protein>
<dbReference type="RefSeq" id="XP_008021257.1">
    <property type="nucleotide sequence ID" value="XM_008023066.1"/>
</dbReference>
<name>R0J1H2_EXST2</name>
<accession>R0J1H2</accession>
<dbReference type="AlphaFoldDB" id="R0J1H2"/>
<evidence type="ECO:0000256" key="1">
    <source>
        <dbReference type="SAM" id="MobiDB-lite"/>
    </source>
</evidence>
<organism evidence="2 3">
    <name type="scientific">Exserohilum turcicum (strain 28A)</name>
    <name type="common">Northern leaf blight fungus</name>
    <name type="synonym">Setosphaeria turcica</name>
    <dbReference type="NCBI Taxonomy" id="671987"/>
    <lineage>
        <taxon>Eukaryota</taxon>
        <taxon>Fungi</taxon>
        <taxon>Dikarya</taxon>
        <taxon>Ascomycota</taxon>
        <taxon>Pezizomycotina</taxon>
        <taxon>Dothideomycetes</taxon>
        <taxon>Pleosporomycetidae</taxon>
        <taxon>Pleosporales</taxon>
        <taxon>Pleosporineae</taxon>
        <taxon>Pleosporaceae</taxon>
        <taxon>Exserohilum</taxon>
    </lineage>
</organism>
<reference evidence="2 3" key="1">
    <citation type="journal article" date="2012" name="PLoS Pathog.">
        <title>Diverse lifestyles and strategies of plant pathogenesis encoded in the genomes of eighteen Dothideomycetes fungi.</title>
        <authorList>
            <person name="Ohm R.A."/>
            <person name="Feau N."/>
            <person name="Henrissat B."/>
            <person name="Schoch C.L."/>
            <person name="Horwitz B.A."/>
            <person name="Barry K.W."/>
            <person name="Condon B.J."/>
            <person name="Copeland A.C."/>
            <person name="Dhillon B."/>
            <person name="Glaser F."/>
            <person name="Hesse C.N."/>
            <person name="Kosti I."/>
            <person name="LaButti K."/>
            <person name="Lindquist E.A."/>
            <person name="Lucas S."/>
            <person name="Salamov A.A."/>
            <person name="Bradshaw R.E."/>
            <person name="Ciuffetti L."/>
            <person name="Hamelin R.C."/>
            <person name="Kema G.H.J."/>
            <person name="Lawrence C."/>
            <person name="Scott J.A."/>
            <person name="Spatafora J.W."/>
            <person name="Turgeon B.G."/>
            <person name="de Wit P.J.G.M."/>
            <person name="Zhong S."/>
            <person name="Goodwin S.B."/>
            <person name="Grigoriev I.V."/>
        </authorList>
    </citation>
    <scope>NUCLEOTIDE SEQUENCE [LARGE SCALE GENOMIC DNA]</scope>
    <source>
        <strain evidence="3">28A</strain>
    </source>
</reference>
<dbReference type="Proteomes" id="UP000016935">
    <property type="component" value="Unassembled WGS sequence"/>
</dbReference>
<evidence type="ECO:0000313" key="2">
    <source>
        <dbReference type="EMBL" id="EOA90611.1"/>
    </source>
</evidence>
<evidence type="ECO:0000313" key="3">
    <source>
        <dbReference type="Proteomes" id="UP000016935"/>
    </source>
</evidence>
<keyword evidence="3" id="KW-1185">Reference proteome</keyword>